<gene>
    <name evidence="1" type="ORF">UFOPK3770_01243</name>
</gene>
<sequence>MTGIDEAESILRAAVPNAEYVFFEPDFYQAELETEHKF</sequence>
<dbReference type="AlphaFoldDB" id="A0A6J5ZXA4"/>
<evidence type="ECO:0000313" key="1">
    <source>
        <dbReference type="EMBL" id="CAB4344013.1"/>
    </source>
</evidence>
<reference evidence="1" key="1">
    <citation type="submission" date="2020-05" db="EMBL/GenBank/DDBJ databases">
        <authorList>
            <person name="Chiriac C."/>
            <person name="Salcher M."/>
            <person name="Ghai R."/>
            <person name="Kavagutti S V."/>
        </authorList>
    </citation>
    <scope>NUCLEOTIDE SEQUENCE</scope>
</reference>
<organism evidence="1">
    <name type="scientific">freshwater metagenome</name>
    <dbReference type="NCBI Taxonomy" id="449393"/>
    <lineage>
        <taxon>unclassified sequences</taxon>
        <taxon>metagenomes</taxon>
        <taxon>ecological metagenomes</taxon>
    </lineage>
</organism>
<protein>
    <submittedName>
        <fullName evidence="1">Unannotated protein</fullName>
    </submittedName>
</protein>
<proteinExistence type="predicted"/>
<dbReference type="EMBL" id="CAESAJ010000181">
    <property type="protein sequence ID" value="CAB4344013.1"/>
    <property type="molecule type" value="Genomic_DNA"/>
</dbReference>
<accession>A0A6J5ZXA4</accession>
<name>A0A6J5ZXA4_9ZZZZ</name>